<comment type="catalytic activity">
    <reaction evidence="10">
        <text>S-adenosyl-L-homocysteine + H2O = L-homocysteine + adenosine</text>
        <dbReference type="Rhea" id="RHEA:21708"/>
        <dbReference type="ChEBI" id="CHEBI:15377"/>
        <dbReference type="ChEBI" id="CHEBI:16335"/>
        <dbReference type="ChEBI" id="CHEBI:57856"/>
        <dbReference type="ChEBI" id="CHEBI:58199"/>
        <dbReference type="EC" id="3.13.2.1"/>
    </reaction>
</comment>
<dbReference type="AlphaFoldDB" id="A0A2P5FCG9"/>
<protein>
    <recommendedName>
        <fullName evidence="5">Adenosylhomocysteinase</fullName>
        <ecNumber evidence="9">3.13.2.1</ecNumber>
    </recommendedName>
    <alternativeName>
        <fullName evidence="8">S-adenosyl-L-homocysteine hydrolase</fullName>
    </alternativeName>
</protein>
<dbReference type="EC" id="3.13.2.1" evidence="9"/>
<sequence>MDLSVDRTASGREYKVKDISRTGFDRIWTELDQATMEMTSLEAVRTKYGPNQPLKGAKISASIAVTSRAGVLIKTLNNLGAEVRVCSRGTHWINDSTAAAIMAGDCASVFAWNGQTPQEYLWCMERALDWGQHGGPDLIIDDGGDITRFIREGIKAEKMYEKTGQLPGLSSSSTEDPKLRVMLTSIRDGLKSDPQRFHRMKDRLVGVSEMSTDGIQMLSKMQADGTFLEAIDINDSPTKRMFDNWYGPRLSLVEGLRRAYTGDSIAEKAAVVCGYGEVGKGCADALKEARAKVFVTENNPDYVFDALVDGFPVKHIDDFISMADFFVTTTDYKDSITVEHMRKMKNNAVICSIGQFDNDIDMEGLETYPGVRRITVSPQTDKWYFPETNTGVIVLAEGRMMNLGCATGHPSFVESCPYTDHVIGLLELWKLKDGRTDA</sequence>
<dbReference type="InterPro" id="IPR042172">
    <property type="entry name" value="Adenosylhomocyst_ase-like_sf"/>
</dbReference>
<dbReference type="GO" id="GO:0004013">
    <property type="term" value="F:adenosylhomocysteinase activity"/>
    <property type="evidence" value="ECO:0007669"/>
    <property type="project" value="UniProtKB-EC"/>
</dbReference>
<keyword evidence="7" id="KW-0520">NAD</keyword>
<evidence type="ECO:0000256" key="10">
    <source>
        <dbReference type="ARBA" id="ARBA00048858"/>
    </source>
</evidence>
<comment type="pathway">
    <text evidence="3">Amino-acid biosynthesis; L-homocysteine biosynthesis; L-homocysteine from S-adenosyl-L-homocysteine: step 1/1.</text>
</comment>
<accession>A0A2P5FCG9</accession>
<dbReference type="GO" id="GO:0033353">
    <property type="term" value="P:S-adenosylmethionine cycle"/>
    <property type="evidence" value="ECO:0007669"/>
    <property type="project" value="TreeGrafter"/>
</dbReference>
<organism evidence="12 13">
    <name type="scientific">Trema orientale</name>
    <name type="common">Charcoal tree</name>
    <name type="synonym">Celtis orientalis</name>
    <dbReference type="NCBI Taxonomy" id="63057"/>
    <lineage>
        <taxon>Eukaryota</taxon>
        <taxon>Viridiplantae</taxon>
        <taxon>Streptophyta</taxon>
        <taxon>Embryophyta</taxon>
        <taxon>Tracheophyta</taxon>
        <taxon>Spermatophyta</taxon>
        <taxon>Magnoliopsida</taxon>
        <taxon>eudicotyledons</taxon>
        <taxon>Gunneridae</taxon>
        <taxon>Pentapetalae</taxon>
        <taxon>rosids</taxon>
        <taxon>fabids</taxon>
        <taxon>Rosales</taxon>
        <taxon>Cannabaceae</taxon>
        <taxon>Trema</taxon>
    </lineage>
</organism>
<evidence type="ECO:0000313" key="13">
    <source>
        <dbReference type="Proteomes" id="UP000237000"/>
    </source>
</evidence>
<dbReference type="Gene3D" id="3.40.50.1480">
    <property type="entry name" value="Adenosylhomocysteinase-like"/>
    <property type="match status" value="1"/>
</dbReference>
<dbReference type="SMART" id="SM00996">
    <property type="entry name" value="AdoHcyase"/>
    <property type="match status" value="1"/>
</dbReference>
<proteinExistence type="inferred from homology"/>
<dbReference type="InParanoid" id="A0A2P5FCG9"/>
<dbReference type="SUPFAM" id="SSF51735">
    <property type="entry name" value="NAD(P)-binding Rossmann-fold domains"/>
    <property type="match status" value="1"/>
</dbReference>
<dbReference type="EMBL" id="JXTC01000044">
    <property type="protein sequence ID" value="PON95479.1"/>
    <property type="molecule type" value="Genomic_DNA"/>
</dbReference>
<comment type="similarity">
    <text evidence="4">Belongs to the adenosylhomocysteinase family.</text>
</comment>
<dbReference type="STRING" id="63057.A0A2P5FCG9"/>
<dbReference type="SMART" id="SM00997">
    <property type="entry name" value="AdoHcyase_NAD"/>
    <property type="match status" value="1"/>
</dbReference>
<dbReference type="PANTHER" id="PTHR23420:SF0">
    <property type="entry name" value="ADENOSYLHOMOCYSTEINASE"/>
    <property type="match status" value="1"/>
</dbReference>
<keyword evidence="6" id="KW-0554">One-carbon metabolism</keyword>
<evidence type="ECO:0000256" key="2">
    <source>
        <dbReference type="ARBA" id="ARBA00002639"/>
    </source>
</evidence>
<name>A0A2P5FCG9_TREOI</name>
<dbReference type="OrthoDB" id="10292553at2759"/>
<dbReference type="Gene3D" id="3.40.50.720">
    <property type="entry name" value="NAD(P)-binding Rossmann-like Domain"/>
    <property type="match status" value="1"/>
</dbReference>
<evidence type="ECO:0000256" key="1">
    <source>
        <dbReference type="ARBA" id="ARBA00001911"/>
    </source>
</evidence>
<dbReference type="Pfam" id="PF00670">
    <property type="entry name" value="AdoHcyase_NAD"/>
    <property type="match status" value="1"/>
</dbReference>
<comment type="function">
    <text evidence="2">Adenosylhomocysteine is a competitive inhibitor of S-adenosyl-L-methionine-dependent methyl transferase reactions; therefore adenosylhomocysteinase may play a key role in the control of methylations via regulation of the intracellular concentration of adenosylhomocysteine.</text>
</comment>
<evidence type="ECO:0000256" key="4">
    <source>
        <dbReference type="ARBA" id="ARBA00007122"/>
    </source>
</evidence>
<comment type="caution">
    <text evidence="12">The sequence shown here is derived from an EMBL/GenBank/DDBJ whole genome shotgun (WGS) entry which is preliminary data.</text>
</comment>
<evidence type="ECO:0000259" key="11">
    <source>
        <dbReference type="SMART" id="SM00997"/>
    </source>
</evidence>
<dbReference type="InterPro" id="IPR000043">
    <property type="entry name" value="Adenosylhomocysteinase-like"/>
</dbReference>
<dbReference type="GO" id="GO:0006730">
    <property type="term" value="P:one-carbon metabolic process"/>
    <property type="evidence" value="ECO:0007669"/>
    <property type="project" value="UniProtKB-KW"/>
</dbReference>
<evidence type="ECO:0000256" key="7">
    <source>
        <dbReference type="ARBA" id="ARBA00023027"/>
    </source>
</evidence>
<gene>
    <name evidence="12" type="ORF">TorRG33x02_086250</name>
</gene>
<evidence type="ECO:0000256" key="9">
    <source>
        <dbReference type="ARBA" id="ARBA00034527"/>
    </source>
</evidence>
<evidence type="ECO:0000256" key="3">
    <source>
        <dbReference type="ARBA" id="ARBA00005195"/>
    </source>
</evidence>
<feature type="domain" description="S-adenosyl-L-homocysteine hydrolase NAD binding" evidence="11">
    <location>
        <begin position="244"/>
        <end position="408"/>
    </location>
</feature>
<dbReference type="Proteomes" id="UP000237000">
    <property type="component" value="Unassembled WGS sequence"/>
</dbReference>
<dbReference type="PANTHER" id="PTHR23420">
    <property type="entry name" value="ADENOSYLHOMOCYSTEINASE"/>
    <property type="match status" value="1"/>
</dbReference>
<evidence type="ECO:0000313" key="12">
    <source>
        <dbReference type="EMBL" id="PON95479.1"/>
    </source>
</evidence>
<evidence type="ECO:0000256" key="6">
    <source>
        <dbReference type="ARBA" id="ARBA00022563"/>
    </source>
</evidence>
<dbReference type="GO" id="GO:0005829">
    <property type="term" value="C:cytosol"/>
    <property type="evidence" value="ECO:0007669"/>
    <property type="project" value="TreeGrafter"/>
</dbReference>
<evidence type="ECO:0000256" key="8">
    <source>
        <dbReference type="ARBA" id="ARBA00033091"/>
    </source>
</evidence>
<evidence type="ECO:0000256" key="5">
    <source>
        <dbReference type="ARBA" id="ARBA00022091"/>
    </source>
</evidence>
<dbReference type="InterPro" id="IPR015878">
    <property type="entry name" value="Ado_hCys_hydrolase_NAD-bd"/>
</dbReference>
<keyword evidence="13" id="KW-1185">Reference proteome</keyword>
<dbReference type="Pfam" id="PF05221">
    <property type="entry name" value="AdoHcyase"/>
    <property type="match status" value="1"/>
</dbReference>
<dbReference type="InterPro" id="IPR036291">
    <property type="entry name" value="NAD(P)-bd_dom_sf"/>
</dbReference>
<comment type="cofactor">
    <cofactor evidence="1">
        <name>NAD(+)</name>
        <dbReference type="ChEBI" id="CHEBI:57540"/>
    </cofactor>
</comment>
<reference evidence="13" key="1">
    <citation type="submission" date="2016-06" db="EMBL/GenBank/DDBJ databases">
        <title>Parallel loss of symbiosis genes in relatives of nitrogen-fixing non-legume Parasponia.</title>
        <authorList>
            <person name="Van Velzen R."/>
            <person name="Holmer R."/>
            <person name="Bu F."/>
            <person name="Rutten L."/>
            <person name="Van Zeijl A."/>
            <person name="Liu W."/>
            <person name="Santuari L."/>
            <person name="Cao Q."/>
            <person name="Sharma T."/>
            <person name="Shen D."/>
            <person name="Roswanjaya Y."/>
            <person name="Wardhani T."/>
            <person name="Kalhor M.S."/>
            <person name="Jansen J."/>
            <person name="Van den Hoogen J."/>
            <person name="Gungor B."/>
            <person name="Hartog M."/>
            <person name="Hontelez J."/>
            <person name="Verver J."/>
            <person name="Yang W.-C."/>
            <person name="Schijlen E."/>
            <person name="Repin R."/>
            <person name="Schilthuizen M."/>
            <person name="Schranz E."/>
            <person name="Heidstra R."/>
            <person name="Miyata K."/>
            <person name="Fedorova E."/>
            <person name="Kohlen W."/>
            <person name="Bisseling T."/>
            <person name="Smit S."/>
            <person name="Geurts R."/>
        </authorList>
    </citation>
    <scope>NUCLEOTIDE SEQUENCE [LARGE SCALE GENOMIC DNA]</scope>
    <source>
        <strain evidence="13">cv. RG33-2</strain>
    </source>
</reference>
<dbReference type="SUPFAM" id="SSF52283">
    <property type="entry name" value="Formate/glycerate dehydrogenase catalytic domain-like"/>
    <property type="match status" value="1"/>
</dbReference>
<dbReference type="UniPathway" id="UPA00314">
    <property type="reaction ID" value="UER00076"/>
</dbReference>